<dbReference type="GO" id="GO:0016740">
    <property type="term" value="F:transferase activity"/>
    <property type="evidence" value="ECO:0007669"/>
    <property type="project" value="UniProtKB-KW"/>
</dbReference>
<keyword evidence="2" id="KW-0808">Transferase</keyword>
<dbReference type="CDD" id="cd00761">
    <property type="entry name" value="Glyco_tranf_GTA_type"/>
    <property type="match status" value="1"/>
</dbReference>
<evidence type="ECO:0000259" key="1">
    <source>
        <dbReference type="Pfam" id="PF00535"/>
    </source>
</evidence>
<dbReference type="EMBL" id="RCWJ01000002">
    <property type="protein sequence ID" value="RLQ84572.1"/>
    <property type="molecule type" value="Genomic_DNA"/>
</dbReference>
<dbReference type="AlphaFoldDB" id="A0A3L7J7U6"/>
<dbReference type="InterPro" id="IPR029044">
    <property type="entry name" value="Nucleotide-diphossugar_trans"/>
</dbReference>
<evidence type="ECO:0000313" key="2">
    <source>
        <dbReference type="EMBL" id="RLQ84572.1"/>
    </source>
</evidence>
<evidence type="ECO:0000313" key="3">
    <source>
        <dbReference type="Proteomes" id="UP000282460"/>
    </source>
</evidence>
<dbReference type="Pfam" id="PF00535">
    <property type="entry name" value="Glycos_transf_2"/>
    <property type="match status" value="1"/>
</dbReference>
<dbReference type="PANTHER" id="PTHR43685:SF2">
    <property type="entry name" value="GLYCOSYLTRANSFERASE 2-LIKE DOMAIN-CONTAINING PROTEIN"/>
    <property type="match status" value="1"/>
</dbReference>
<keyword evidence="3" id="KW-1185">Reference proteome</keyword>
<feature type="domain" description="Glycosyltransferase 2-like" evidence="1">
    <location>
        <begin position="29"/>
        <end position="195"/>
    </location>
</feature>
<dbReference type="PANTHER" id="PTHR43685">
    <property type="entry name" value="GLYCOSYLTRANSFERASE"/>
    <property type="match status" value="1"/>
</dbReference>
<sequence>MTLVGKTEGLDARIKVRPRNAGGPPATVSVVITCFNYGRFLSQAVRSAVAQEGVIVDVVIVDDASTDDSLATARFLEREDQRVKVLAHDKNEGVVQAFNNGAALATGEFVVRLDADDVLVPGSLYRATQVGRVYPSVGLIYGHPLHFEGTTLPTPRLNPTGWTVWPGREWLADRCRSGSNVITSPEVVMRRSVLTEIGVQAPLSHTHDMEYWLRFAAFSDVAYVRGADQAWHREHSASLSATQVDPLKDMRGRIDAFETLFAGAAGSIPAVRSLAPVAAATLARQAVSVAQHELDQGLPDPAIFEAYLAMARTLDGTVTSSPEWARILRTQARRASSTRPTLGSFARRLRGRVQTDIRWHRWHKEGVY</sequence>
<name>A0A3L7J7U6_9MICO</name>
<organism evidence="2 3">
    <name type="scientific">Mycetocola zhadangensis</name>
    <dbReference type="NCBI Taxonomy" id="1164595"/>
    <lineage>
        <taxon>Bacteria</taxon>
        <taxon>Bacillati</taxon>
        <taxon>Actinomycetota</taxon>
        <taxon>Actinomycetes</taxon>
        <taxon>Micrococcales</taxon>
        <taxon>Microbacteriaceae</taxon>
        <taxon>Mycetocola</taxon>
    </lineage>
</organism>
<gene>
    <name evidence="2" type="ORF">D9V28_10430</name>
</gene>
<dbReference type="OrthoDB" id="4529776at2"/>
<dbReference type="InterPro" id="IPR001173">
    <property type="entry name" value="Glyco_trans_2-like"/>
</dbReference>
<dbReference type="InterPro" id="IPR050834">
    <property type="entry name" value="Glycosyltransf_2"/>
</dbReference>
<dbReference type="SUPFAM" id="SSF53448">
    <property type="entry name" value="Nucleotide-diphospho-sugar transferases"/>
    <property type="match status" value="1"/>
</dbReference>
<comment type="caution">
    <text evidence="2">The sequence shown here is derived from an EMBL/GenBank/DDBJ whole genome shotgun (WGS) entry which is preliminary data.</text>
</comment>
<proteinExistence type="predicted"/>
<accession>A0A3L7J7U6</accession>
<protein>
    <submittedName>
        <fullName evidence="2">Glycosyltransferase family 2 protein</fullName>
    </submittedName>
</protein>
<reference evidence="2 3" key="1">
    <citation type="submission" date="2018-10" db="EMBL/GenBank/DDBJ databases">
        <authorList>
            <person name="Li J."/>
        </authorList>
    </citation>
    <scope>NUCLEOTIDE SEQUENCE [LARGE SCALE GENOMIC DNA]</scope>
    <source>
        <strain evidence="2 3">ZD1-4</strain>
    </source>
</reference>
<dbReference type="Proteomes" id="UP000282460">
    <property type="component" value="Unassembled WGS sequence"/>
</dbReference>
<dbReference type="RefSeq" id="WP_121659617.1">
    <property type="nucleotide sequence ID" value="NZ_BMEK01000002.1"/>
</dbReference>
<dbReference type="Gene3D" id="3.90.550.10">
    <property type="entry name" value="Spore Coat Polysaccharide Biosynthesis Protein SpsA, Chain A"/>
    <property type="match status" value="1"/>
</dbReference>